<evidence type="ECO:0000313" key="12">
    <source>
        <dbReference type="Proteomes" id="UP001301958"/>
    </source>
</evidence>
<evidence type="ECO:0000256" key="7">
    <source>
        <dbReference type="ARBA" id="ARBA00025346"/>
    </source>
</evidence>
<comment type="similarity">
    <text evidence="2">Belongs to the TAF4 family.</text>
</comment>
<comment type="function">
    <text evidence="7">Functions as a component of the DNA-binding general transcription factor complex TFIID. Binding of TFIID to a promoter (with or without TATA element) is the initial step in pre-initiation complex (PIC) formation. TFIID plays a key role in the regulation of gene expression by RNA polymerase II through different activities such as transcription activator interaction, core promoter recognition and selectivity, TFIIA and TFIIB interaction, chromatin modification (histone acetylation by TAF1), facilitation of DNA opening and initiation of transcription.</text>
</comment>
<dbReference type="EMBL" id="MU865378">
    <property type="protein sequence ID" value="KAK4224976.1"/>
    <property type="molecule type" value="Genomic_DNA"/>
</dbReference>
<feature type="compositionally biased region" description="Low complexity" evidence="9">
    <location>
        <begin position="32"/>
        <end position="62"/>
    </location>
</feature>
<evidence type="ECO:0000256" key="2">
    <source>
        <dbReference type="ARBA" id="ARBA00006178"/>
    </source>
</evidence>
<reference evidence="11" key="1">
    <citation type="journal article" date="2023" name="Mol. Phylogenet. Evol.">
        <title>Genome-scale phylogeny and comparative genomics of the fungal order Sordariales.</title>
        <authorList>
            <person name="Hensen N."/>
            <person name="Bonometti L."/>
            <person name="Westerberg I."/>
            <person name="Brannstrom I.O."/>
            <person name="Guillou S."/>
            <person name="Cros-Aarteil S."/>
            <person name="Calhoun S."/>
            <person name="Haridas S."/>
            <person name="Kuo A."/>
            <person name="Mondo S."/>
            <person name="Pangilinan J."/>
            <person name="Riley R."/>
            <person name="LaButti K."/>
            <person name="Andreopoulos B."/>
            <person name="Lipzen A."/>
            <person name="Chen C."/>
            <person name="Yan M."/>
            <person name="Daum C."/>
            <person name="Ng V."/>
            <person name="Clum A."/>
            <person name="Steindorff A."/>
            <person name="Ohm R.A."/>
            <person name="Martin F."/>
            <person name="Silar P."/>
            <person name="Natvig D.O."/>
            <person name="Lalanne C."/>
            <person name="Gautier V."/>
            <person name="Ament-Velasquez S.L."/>
            <person name="Kruys A."/>
            <person name="Hutchinson M.I."/>
            <person name="Powell A.J."/>
            <person name="Barry K."/>
            <person name="Miller A.N."/>
            <person name="Grigoriev I.V."/>
            <person name="Debuchy R."/>
            <person name="Gladieux P."/>
            <person name="Hiltunen Thoren M."/>
            <person name="Johannesson H."/>
        </authorList>
    </citation>
    <scope>NUCLEOTIDE SEQUENCE</scope>
    <source>
        <strain evidence="11">CBS 990.96</strain>
    </source>
</reference>
<evidence type="ECO:0000256" key="1">
    <source>
        <dbReference type="ARBA" id="ARBA00004123"/>
    </source>
</evidence>
<keyword evidence="5" id="KW-0804">Transcription</keyword>
<comment type="subcellular location">
    <subcellularLocation>
        <location evidence="1">Nucleus</location>
    </subcellularLocation>
</comment>
<reference evidence="11" key="2">
    <citation type="submission" date="2023-05" db="EMBL/GenBank/DDBJ databases">
        <authorList>
            <consortium name="Lawrence Berkeley National Laboratory"/>
            <person name="Steindorff A."/>
            <person name="Hensen N."/>
            <person name="Bonometti L."/>
            <person name="Westerberg I."/>
            <person name="Brannstrom I.O."/>
            <person name="Guillou S."/>
            <person name="Cros-Aarteil S."/>
            <person name="Calhoun S."/>
            <person name="Haridas S."/>
            <person name="Kuo A."/>
            <person name="Mondo S."/>
            <person name="Pangilinan J."/>
            <person name="Riley R."/>
            <person name="Labutti K."/>
            <person name="Andreopoulos B."/>
            <person name="Lipzen A."/>
            <person name="Chen C."/>
            <person name="Yanf M."/>
            <person name="Daum C."/>
            <person name="Ng V."/>
            <person name="Clum A."/>
            <person name="Ohm R."/>
            <person name="Martin F."/>
            <person name="Silar P."/>
            <person name="Natvig D."/>
            <person name="Lalanne C."/>
            <person name="Gautier V."/>
            <person name="Ament-Velasquez S.L."/>
            <person name="Kruys A."/>
            <person name="Hutchinson M.I."/>
            <person name="Powell A.J."/>
            <person name="Barry K."/>
            <person name="Miller A.N."/>
            <person name="Grigoriev I.V."/>
            <person name="Debuchy R."/>
            <person name="Gladieux P."/>
            <person name="Thoren M.H."/>
            <person name="Johannesson H."/>
        </authorList>
    </citation>
    <scope>NUCLEOTIDE SEQUENCE</scope>
    <source>
        <strain evidence="11">CBS 990.96</strain>
    </source>
</reference>
<dbReference type="AlphaFoldDB" id="A0AAN7BJZ5"/>
<feature type="region of interest" description="Disordered" evidence="9">
    <location>
        <begin position="471"/>
        <end position="525"/>
    </location>
</feature>
<organism evidence="11 12">
    <name type="scientific">Podospora fimiseda</name>
    <dbReference type="NCBI Taxonomy" id="252190"/>
    <lineage>
        <taxon>Eukaryota</taxon>
        <taxon>Fungi</taxon>
        <taxon>Dikarya</taxon>
        <taxon>Ascomycota</taxon>
        <taxon>Pezizomycotina</taxon>
        <taxon>Sordariomycetes</taxon>
        <taxon>Sordariomycetidae</taxon>
        <taxon>Sordariales</taxon>
        <taxon>Podosporaceae</taxon>
        <taxon>Podospora</taxon>
    </lineage>
</organism>
<feature type="compositionally biased region" description="Pro residues" evidence="9">
    <location>
        <begin position="129"/>
        <end position="139"/>
    </location>
</feature>
<feature type="domain" description="Transcription initiation factor TFIID component TAF4 C-terminal" evidence="10">
    <location>
        <begin position="365"/>
        <end position="624"/>
    </location>
</feature>
<keyword evidence="6" id="KW-0539">Nucleus</keyword>
<protein>
    <recommendedName>
        <fullName evidence="3">Transcription initiation factor TFIID subunit 4</fullName>
    </recommendedName>
    <alternativeName>
        <fullName evidence="8">TBP-associated factor 4</fullName>
    </alternativeName>
</protein>
<feature type="compositionally biased region" description="Low complexity" evidence="9">
    <location>
        <begin position="482"/>
        <end position="502"/>
    </location>
</feature>
<feature type="compositionally biased region" description="Polar residues" evidence="9">
    <location>
        <begin position="107"/>
        <end position="120"/>
    </location>
</feature>
<feature type="region of interest" description="Disordered" evidence="9">
    <location>
        <begin position="545"/>
        <end position="598"/>
    </location>
</feature>
<dbReference type="InterPro" id="IPR007900">
    <property type="entry name" value="TAF4_C"/>
</dbReference>
<keyword evidence="12" id="KW-1185">Reference proteome</keyword>
<feature type="region of interest" description="Disordered" evidence="9">
    <location>
        <begin position="32"/>
        <end position="164"/>
    </location>
</feature>
<evidence type="ECO:0000313" key="11">
    <source>
        <dbReference type="EMBL" id="KAK4224976.1"/>
    </source>
</evidence>
<gene>
    <name evidence="11" type="ORF">QBC38DRAFT_281606</name>
</gene>
<dbReference type="Pfam" id="PF05236">
    <property type="entry name" value="TAF4"/>
    <property type="match status" value="1"/>
</dbReference>
<sequence length="640" mass="69306">MAQPQPHLPQVQPQINQVAHQGHQAHQVSHMQHQMGMQQHHQQMPQQISQMQQQQRQQQHPQYSNSGFVMSPQATAPSPGPLASPSYTNLAAPTPPPTQNYTNQYNVNGHTTQSPVQTPTLPMPETRPSHPPTPTPSTPMTPSLPNQHQPVQQQQQAQPQPQQQYTNAMMAPITPLPPPPTPGAMLPPSKPLKEVEYDVADTLAGTGIDLRAEEQYLAELYGGSFSQEARTGLAANAPGSKGSFYGAGPANGPAETTNLSQEAFEIEAARKAWVDAAHRLAVVRASEIRNPFLVVPIVHARAEKIAKEYGLNLNLDLRNQHPAGKMRPPTEFPAPTVTVKTTITKDGAIVSTAGSLIPHDAYLVDQLALLSIATKHRLRDLLEDANITAITRQTTAHGEIPTEWSDVAVPLRTGLDSLPADTAEGESAKRSFDSFNAGQKSTPKDPSLSKDINAAWRLDAKRERDIEEQRLRKRQKRLNPDAAQTASRAGSAAPGTPSAAAPEVEPKAPTKKELKKGAARAALEASTANVTTTVTSFLGMGKKKRKEYSWMTSGSGPSTPRASGAQDPGTPSSAGGAKGGIPEKTTLTQDGKIRLGTWREDKEKGKNIQLRDWITVLERDSHDKKAIQDIYDKLDLSTPK</sequence>
<dbReference type="Proteomes" id="UP001301958">
    <property type="component" value="Unassembled WGS sequence"/>
</dbReference>
<proteinExistence type="inferred from homology"/>
<evidence type="ECO:0000256" key="6">
    <source>
        <dbReference type="ARBA" id="ARBA00023242"/>
    </source>
</evidence>
<evidence type="ECO:0000256" key="8">
    <source>
        <dbReference type="ARBA" id="ARBA00031747"/>
    </source>
</evidence>
<feature type="compositionally biased region" description="Low complexity" evidence="9">
    <location>
        <begin position="140"/>
        <end position="164"/>
    </location>
</feature>
<dbReference type="GO" id="GO:0005669">
    <property type="term" value="C:transcription factor TFIID complex"/>
    <property type="evidence" value="ECO:0007669"/>
    <property type="project" value="InterPro"/>
</dbReference>
<evidence type="ECO:0000256" key="9">
    <source>
        <dbReference type="SAM" id="MobiDB-lite"/>
    </source>
</evidence>
<keyword evidence="4" id="KW-0805">Transcription regulation</keyword>
<feature type="region of interest" description="Disordered" evidence="9">
    <location>
        <begin position="416"/>
        <end position="456"/>
    </location>
</feature>
<evidence type="ECO:0000256" key="4">
    <source>
        <dbReference type="ARBA" id="ARBA00023015"/>
    </source>
</evidence>
<dbReference type="GO" id="GO:0006352">
    <property type="term" value="P:DNA-templated transcription initiation"/>
    <property type="evidence" value="ECO:0007669"/>
    <property type="project" value="InterPro"/>
</dbReference>
<evidence type="ECO:0000256" key="5">
    <source>
        <dbReference type="ARBA" id="ARBA00023163"/>
    </source>
</evidence>
<feature type="compositionally biased region" description="Polar residues" evidence="9">
    <location>
        <begin position="63"/>
        <end position="76"/>
    </location>
</feature>
<evidence type="ECO:0000259" key="10">
    <source>
        <dbReference type="Pfam" id="PF05236"/>
    </source>
</evidence>
<evidence type="ECO:0000256" key="3">
    <source>
        <dbReference type="ARBA" id="ARBA00017306"/>
    </source>
</evidence>
<feature type="compositionally biased region" description="Basic and acidic residues" evidence="9">
    <location>
        <begin position="504"/>
        <end position="516"/>
    </location>
</feature>
<feature type="compositionally biased region" description="Polar residues" evidence="9">
    <location>
        <begin position="550"/>
        <end position="561"/>
    </location>
</feature>
<accession>A0AAN7BJZ5</accession>
<name>A0AAN7BJZ5_9PEZI</name>
<dbReference type="PANTHER" id="PTHR23107">
    <property type="entry name" value="SYNOVIAL SARCOMA ASSOCIATED SS18 PROTEIN"/>
    <property type="match status" value="1"/>
</dbReference>
<comment type="caution">
    <text evidence="11">The sequence shown here is derived from an EMBL/GenBank/DDBJ whole genome shotgun (WGS) entry which is preliminary data.</text>
</comment>